<comment type="caution">
    <text evidence="6">The sequence shown here is derived from an EMBL/GenBank/DDBJ whole genome shotgun (WGS) entry which is preliminary data.</text>
</comment>
<dbReference type="InterPro" id="IPR011623">
    <property type="entry name" value="7TMR_DISM_rcpt_extracell_dom1"/>
</dbReference>
<feature type="domain" description="7TM-DISM receptor extracellular" evidence="5">
    <location>
        <begin position="39"/>
        <end position="146"/>
    </location>
</feature>
<name>A0ABT3IUY5_9BACT</name>
<keyword evidence="1" id="KW-0175">Coiled coil</keyword>
<evidence type="ECO:0000259" key="5">
    <source>
        <dbReference type="Pfam" id="PF07696"/>
    </source>
</evidence>
<keyword evidence="2" id="KW-0472">Membrane</keyword>
<evidence type="ECO:0008006" key="8">
    <source>
        <dbReference type="Google" id="ProtNLM"/>
    </source>
</evidence>
<evidence type="ECO:0000313" key="7">
    <source>
        <dbReference type="Proteomes" id="UP001207742"/>
    </source>
</evidence>
<evidence type="ECO:0000256" key="1">
    <source>
        <dbReference type="SAM" id="Coils"/>
    </source>
</evidence>
<dbReference type="Proteomes" id="UP001207742">
    <property type="component" value="Unassembled WGS sequence"/>
</dbReference>
<feature type="transmembrane region" description="Helical" evidence="2">
    <location>
        <begin position="346"/>
        <end position="367"/>
    </location>
</feature>
<accession>A0ABT3IUY5</accession>
<feature type="signal peptide" evidence="3">
    <location>
        <begin position="1"/>
        <end position="19"/>
    </location>
</feature>
<feature type="chain" id="PRO_5047451368" description="7TM-DISM receptor extracellular domain-containing protein" evidence="3">
    <location>
        <begin position="20"/>
        <end position="598"/>
    </location>
</feature>
<dbReference type="InterPro" id="IPR016032">
    <property type="entry name" value="Sig_transdc_resp-reg_C-effctor"/>
</dbReference>
<sequence>MKYLFTILLCTVVAWHTQAAHVLTNNQVLEIHAYDVLKDNQYSFGQIRTDTTLHFEPNHAFSVAAGGYYWIRLAITNPYPNTERYQLSLSLQLNYTLYSLDRTNGRWLQQQAGLASDRRQRDKGSIPCILPGGSTTTLYLKVALQDVQSYPYFINPTVILEKKLSLDSRENFLWYSWIIAGVLLVCFSCYNLYVYFQLRDPIYLYYLMIQSGAMLFITSFKHFFNLFLPAGIYHIRLNEDGSAYTYDLNAFFLHMGMLIILFGIIQLTRLYLQTRELLPSCDRLLQYLCYGFVVFELVPATVTITRLFYLDNYTLLFDNIFILLIALIIMAVCIVAYRHRIRAAKYFLLANIVPLFFVAGIAIYFIVYSAPSYLNHQSLLPEMAVFSQIFTFAVALIARMEVVTGELKTKELEITRLEADIVEATYKCKLIEQENEQIVLTIREEKDKNDVLQQKLEANQRELVGNSLYIHQKNKLLTDLKHQLQDIDQLYPHIKHPGLKSMKSSINEGLFLDAEWDKFKLHFEQVHPRFFEDLLLAHPALTRNEMRLYAYFHIQLSTKEIATLLNIAPASVRQAKARLNKKMNTQTPDTLLAPDEDL</sequence>
<feature type="transmembrane region" description="Helical" evidence="2">
    <location>
        <begin position="172"/>
        <end position="196"/>
    </location>
</feature>
<evidence type="ECO:0000313" key="6">
    <source>
        <dbReference type="EMBL" id="MCW3487801.1"/>
    </source>
</evidence>
<feature type="transmembrane region" description="Helical" evidence="2">
    <location>
        <begin position="284"/>
        <end position="309"/>
    </location>
</feature>
<feature type="transmembrane region" description="Helical" evidence="2">
    <location>
        <begin position="379"/>
        <end position="398"/>
    </location>
</feature>
<dbReference type="Pfam" id="PF07695">
    <property type="entry name" value="7TMR-DISM_7TM"/>
    <property type="match status" value="1"/>
</dbReference>
<feature type="coiled-coil region" evidence="1">
    <location>
        <begin position="400"/>
        <end position="462"/>
    </location>
</feature>
<dbReference type="EMBL" id="JAPDNS010000002">
    <property type="protein sequence ID" value="MCW3487801.1"/>
    <property type="molecule type" value="Genomic_DNA"/>
</dbReference>
<dbReference type="RefSeq" id="WP_264734606.1">
    <property type="nucleotide sequence ID" value="NZ_JAPDNR010000001.1"/>
</dbReference>
<proteinExistence type="predicted"/>
<evidence type="ECO:0000256" key="3">
    <source>
        <dbReference type="SAM" id="SignalP"/>
    </source>
</evidence>
<keyword evidence="7" id="KW-1185">Reference proteome</keyword>
<keyword evidence="2" id="KW-0812">Transmembrane</keyword>
<protein>
    <recommendedName>
        <fullName evidence="8">7TM-DISM receptor extracellular domain-containing protein</fullName>
    </recommendedName>
</protein>
<feature type="transmembrane region" description="Helical" evidence="2">
    <location>
        <begin position="315"/>
        <end position="337"/>
    </location>
</feature>
<dbReference type="InterPro" id="IPR011622">
    <property type="entry name" value="7TMR_DISM_rcpt_extracell_dom2"/>
</dbReference>
<evidence type="ECO:0000256" key="2">
    <source>
        <dbReference type="SAM" id="Phobius"/>
    </source>
</evidence>
<feature type="transmembrane region" description="Helical" evidence="2">
    <location>
        <begin position="203"/>
        <end position="224"/>
    </location>
</feature>
<keyword evidence="3" id="KW-0732">Signal</keyword>
<organism evidence="6 7">
    <name type="scientific">Chitinophaga nivalis</name>
    <dbReference type="NCBI Taxonomy" id="2991709"/>
    <lineage>
        <taxon>Bacteria</taxon>
        <taxon>Pseudomonadati</taxon>
        <taxon>Bacteroidota</taxon>
        <taxon>Chitinophagia</taxon>
        <taxon>Chitinophagales</taxon>
        <taxon>Chitinophagaceae</taxon>
        <taxon>Chitinophaga</taxon>
    </lineage>
</organism>
<feature type="transmembrane region" description="Helical" evidence="2">
    <location>
        <begin position="251"/>
        <end position="272"/>
    </location>
</feature>
<gene>
    <name evidence="6" type="ORF">OL497_28165</name>
</gene>
<reference evidence="6 7" key="1">
    <citation type="submission" date="2022-10" db="EMBL/GenBank/DDBJ databases">
        <title>Chitinophaga nivalis PC15 sp. nov., isolated from Pyeongchang county, South Korea.</title>
        <authorList>
            <person name="Trinh H.N."/>
        </authorList>
    </citation>
    <scope>NUCLEOTIDE SEQUENCE [LARGE SCALE GENOMIC DNA]</scope>
    <source>
        <strain evidence="6 7">PC14</strain>
    </source>
</reference>
<feature type="domain" description="7TM-DISM receptor extracellular" evidence="4">
    <location>
        <begin position="176"/>
        <end position="399"/>
    </location>
</feature>
<evidence type="ECO:0000259" key="4">
    <source>
        <dbReference type="Pfam" id="PF07695"/>
    </source>
</evidence>
<dbReference type="Pfam" id="PF07696">
    <property type="entry name" value="7TMR-DISMED2"/>
    <property type="match status" value="1"/>
</dbReference>
<keyword evidence="2" id="KW-1133">Transmembrane helix</keyword>
<dbReference type="SUPFAM" id="SSF46894">
    <property type="entry name" value="C-terminal effector domain of the bipartite response regulators"/>
    <property type="match status" value="1"/>
</dbReference>